<protein>
    <submittedName>
        <fullName evidence="2">Glycosyltransferase family 4 protein</fullName>
    </submittedName>
</protein>
<dbReference type="Proteomes" id="UP001273531">
    <property type="component" value="Unassembled WGS sequence"/>
</dbReference>
<dbReference type="SUPFAM" id="SSF53756">
    <property type="entry name" value="UDP-Glycosyltransferase/glycogen phosphorylase"/>
    <property type="match status" value="1"/>
</dbReference>
<keyword evidence="3" id="KW-1185">Reference proteome</keyword>
<dbReference type="PANTHER" id="PTHR12526:SF638">
    <property type="entry name" value="SPORE COAT PROTEIN SA"/>
    <property type="match status" value="1"/>
</dbReference>
<dbReference type="Pfam" id="PF13692">
    <property type="entry name" value="Glyco_trans_1_4"/>
    <property type="match status" value="1"/>
</dbReference>
<sequence>MRLLYIHQHFATPKGSVGIRSYQMARRMVERGHAVTMLCGRGVEGQSGLTGSFQRGIRRGSVDGIDVIEVDLTYSNKDGFLKRTGTFLSFMLRTSRLVFTEPYDVLFATTTPLTVGLPGILGRWFRGKPFVFEVRDLWPELPRAMGVIRNPIVLWAMGVLEWASYRSAHRLIGLSPGIVDGIARRGVPLERIALVPNGCDLDIFSADSGAWQPQEVHDTDLLAVFAGAHGLANGLDSVLDAAAVLQRRGADDIRIVLIGNGMRKAALVERAKRKGLRNVVFLDPVRKTELVGLFKRADVGLQILANIPAFYYGTSPNKFFDYIAAGLPVLNNYPGWLAEVIEAHDCGIAVPPADPEAFADALMRFAEDRARTRLMGARALRLARQDFAREALAERWAEWVEQAGRRTTASSVTRSS</sequence>
<proteinExistence type="predicted"/>
<reference evidence="2 3" key="1">
    <citation type="submission" date="2023-10" db="EMBL/GenBank/DDBJ databases">
        <title>Sphingomonas sp. HF-S4 16S ribosomal RNA gene Genome sequencing and assembly.</title>
        <authorList>
            <person name="Lee H."/>
        </authorList>
    </citation>
    <scope>NUCLEOTIDE SEQUENCE [LARGE SCALE GENOMIC DNA]</scope>
    <source>
        <strain evidence="2 3">HF-S4</strain>
    </source>
</reference>
<evidence type="ECO:0000313" key="3">
    <source>
        <dbReference type="Proteomes" id="UP001273531"/>
    </source>
</evidence>
<dbReference type="Gene3D" id="3.40.50.2000">
    <property type="entry name" value="Glycogen Phosphorylase B"/>
    <property type="match status" value="2"/>
</dbReference>
<evidence type="ECO:0000313" key="2">
    <source>
        <dbReference type="EMBL" id="MDV3458442.1"/>
    </source>
</evidence>
<comment type="caution">
    <text evidence="2">The sequence shown here is derived from an EMBL/GenBank/DDBJ whole genome shotgun (WGS) entry which is preliminary data.</text>
</comment>
<dbReference type="PANTHER" id="PTHR12526">
    <property type="entry name" value="GLYCOSYLTRANSFERASE"/>
    <property type="match status" value="1"/>
</dbReference>
<dbReference type="CDD" id="cd03794">
    <property type="entry name" value="GT4_WbuB-like"/>
    <property type="match status" value="1"/>
</dbReference>
<evidence type="ECO:0000259" key="1">
    <source>
        <dbReference type="Pfam" id="PF13579"/>
    </source>
</evidence>
<accession>A0ABU3YBB6</accession>
<dbReference type="EMBL" id="JAWJEJ010000001">
    <property type="protein sequence ID" value="MDV3458442.1"/>
    <property type="molecule type" value="Genomic_DNA"/>
</dbReference>
<dbReference type="Pfam" id="PF13579">
    <property type="entry name" value="Glyco_trans_4_4"/>
    <property type="match status" value="1"/>
</dbReference>
<dbReference type="RefSeq" id="WP_317227508.1">
    <property type="nucleotide sequence ID" value="NZ_JAWJEJ010000001.1"/>
</dbReference>
<dbReference type="InterPro" id="IPR028098">
    <property type="entry name" value="Glyco_trans_4-like_N"/>
</dbReference>
<feature type="domain" description="Glycosyltransferase subfamily 4-like N-terminal" evidence="1">
    <location>
        <begin position="17"/>
        <end position="198"/>
    </location>
</feature>
<organism evidence="2 3">
    <name type="scientific">Sphingomonas agrestis</name>
    <dbReference type="NCBI Taxonomy" id="3080540"/>
    <lineage>
        <taxon>Bacteria</taxon>
        <taxon>Pseudomonadati</taxon>
        <taxon>Pseudomonadota</taxon>
        <taxon>Alphaproteobacteria</taxon>
        <taxon>Sphingomonadales</taxon>
        <taxon>Sphingomonadaceae</taxon>
        <taxon>Sphingomonas</taxon>
    </lineage>
</organism>
<gene>
    <name evidence="2" type="ORF">RZN05_15700</name>
</gene>
<name>A0ABU3YBB6_9SPHN</name>